<dbReference type="FunFam" id="3.40.1190.10:FF:000011">
    <property type="entry name" value="Folylpolyglutamate synthase/dihydrofolate synthase"/>
    <property type="match status" value="1"/>
</dbReference>
<dbReference type="GO" id="GO:0005737">
    <property type="term" value="C:cytoplasm"/>
    <property type="evidence" value="ECO:0007669"/>
    <property type="project" value="TreeGrafter"/>
</dbReference>
<dbReference type="GO" id="GO:0008841">
    <property type="term" value="F:dihydrofolate synthase activity"/>
    <property type="evidence" value="ECO:0007669"/>
    <property type="project" value="TreeGrafter"/>
</dbReference>
<dbReference type="InterPro" id="IPR036565">
    <property type="entry name" value="Mur-like_cat_sf"/>
</dbReference>
<gene>
    <name evidence="12" type="ORF">SAMN05216548_10557</name>
</gene>
<dbReference type="GO" id="GO:0004326">
    <property type="term" value="F:tetrahydrofolylpolyglutamate synthase activity"/>
    <property type="evidence" value="ECO:0007669"/>
    <property type="project" value="UniProtKB-EC"/>
</dbReference>
<dbReference type="InterPro" id="IPR001645">
    <property type="entry name" value="Folylpolyglutamate_synth"/>
</dbReference>
<evidence type="ECO:0000256" key="3">
    <source>
        <dbReference type="ARBA" id="ARBA00013025"/>
    </source>
</evidence>
<dbReference type="Proteomes" id="UP000199647">
    <property type="component" value="Unassembled WGS sequence"/>
</dbReference>
<evidence type="ECO:0000313" key="13">
    <source>
        <dbReference type="Proteomes" id="UP000199647"/>
    </source>
</evidence>
<comment type="cofactor">
    <cofactor evidence="1">
        <name>Mg(2+)</name>
        <dbReference type="ChEBI" id="CHEBI:18420"/>
    </cofactor>
</comment>
<dbReference type="NCBIfam" id="TIGR01499">
    <property type="entry name" value="folC"/>
    <property type="match status" value="1"/>
</dbReference>
<keyword evidence="5" id="KW-0479">Metal-binding</keyword>
<name>A0A1H9GJC6_9HYPH</name>
<evidence type="ECO:0000256" key="10">
    <source>
        <dbReference type="PIRNR" id="PIRNR001563"/>
    </source>
</evidence>
<evidence type="ECO:0000256" key="5">
    <source>
        <dbReference type="ARBA" id="ARBA00022723"/>
    </source>
</evidence>
<dbReference type="PANTHER" id="PTHR11136">
    <property type="entry name" value="FOLYLPOLYGLUTAMATE SYNTHASE-RELATED"/>
    <property type="match status" value="1"/>
</dbReference>
<evidence type="ECO:0000256" key="2">
    <source>
        <dbReference type="ARBA" id="ARBA00008276"/>
    </source>
</evidence>
<evidence type="ECO:0000256" key="6">
    <source>
        <dbReference type="ARBA" id="ARBA00022741"/>
    </source>
</evidence>
<organism evidence="12 13">
    <name type="scientific">Faunimonas pinastri</name>
    <dbReference type="NCBI Taxonomy" id="1855383"/>
    <lineage>
        <taxon>Bacteria</taxon>
        <taxon>Pseudomonadati</taxon>
        <taxon>Pseudomonadota</taxon>
        <taxon>Alphaproteobacteria</taxon>
        <taxon>Hyphomicrobiales</taxon>
        <taxon>Afifellaceae</taxon>
        <taxon>Faunimonas</taxon>
    </lineage>
</organism>
<dbReference type="GO" id="GO:0005524">
    <property type="term" value="F:ATP binding"/>
    <property type="evidence" value="ECO:0007669"/>
    <property type="project" value="UniProtKB-KW"/>
</dbReference>
<dbReference type="EC" id="6.3.2.17" evidence="3"/>
<dbReference type="GO" id="GO:0046872">
    <property type="term" value="F:metal ion binding"/>
    <property type="evidence" value="ECO:0007669"/>
    <property type="project" value="UniProtKB-KW"/>
</dbReference>
<dbReference type="OrthoDB" id="9809356at2"/>
<dbReference type="PROSITE" id="PS01012">
    <property type="entry name" value="FOLYLPOLYGLU_SYNT_2"/>
    <property type="match status" value="1"/>
</dbReference>
<evidence type="ECO:0000256" key="7">
    <source>
        <dbReference type="ARBA" id="ARBA00022840"/>
    </source>
</evidence>
<proteinExistence type="inferred from homology"/>
<reference evidence="12 13" key="1">
    <citation type="submission" date="2016-10" db="EMBL/GenBank/DDBJ databases">
        <authorList>
            <person name="de Groot N.N."/>
        </authorList>
    </citation>
    <scope>NUCLEOTIDE SEQUENCE [LARGE SCALE GENOMIC DNA]</scope>
    <source>
        <strain evidence="12 13">A52C2</strain>
    </source>
</reference>
<comment type="similarity">
    <text evidence="2 10">Belongs to the folylpolyglutamate synthase family.</text>
</comment>
<accession>A0A1H9GJC6</accession>
<dbReference type="InterPro" id="IPR018109">
    <property type="entry name" value="Folylpolyglutamate_synth_CS"/>
</dbReference>
<dbReference type="PIRSF" id="PIRSF001563">
    <property type="entry name" value="Folylpolyglu_synth"/>
    <property type="match status" value="1"/>
</dbReference>
<dbReference type="UniPathway" id="UPA00077">
    <property type="reaction ID" value="UER00157"/>
</dbReference>
<comment type="catalytic activity">
    <reaction evidence="9">
        <text>(6S)-5,6,7,8-tetrahydrofolyl-(gamma-L-Glu)(n) + L-glutamate + ATP = (6S)-5,6,7,8-tetrahydrofolyl-(gamma-L-Glu)(n+1) + ADP + phosphate + H(+)</text>
        <dbReference type="Rhea" id="RHEA:10580"/>
        <dbReference type="Rhea" id="RHEA-COMP:14738"/>
        <dbReference type="Rhea" id="RHEA-COMP:14740"/>
        <dbReference type="ChEBI" id="CHEBI:15378"/>
        <dbReference type="ChEBI" id="CHEBI:29985"/>
        <dbReference type="ChEBI" id="CHEBI:30616"/>
        <dbReference type="ChEBI" id="CHEBI:43474"/>
        <dbReference type="ChEBI" id="CHEBI:141005"/>
        <dbReference type="ChEBI" id="CHEBI:456216"/>
        <dbReference type="EC" id="6.3.2.17"/>
    </reaction>
</comment>
<dbReference type="Pfam" id="PF08245">
    <property type="entry name" value="Mur_ligase_M"/>
    <property type="match status" value="1"/>
</dbReference>
<protein>
    <recommendedName>
        <fullName evidence="3">tetrahydrofolate synthase</fullName>
        <ecNumber evidence="3">6.3.2.17</ecNumber>
    </recommendedName>
</protein>
<dbReference type="EMBL" id="FOFG01000005">
    <property type="protein sequence ID" value="SEQ50154.1"/>
    <property type="molecule type" value="Genomic_DNA"/>
</dbReference>
<evidence type="ECO:0000256" key="1">
    <source>
        <dbReference type="ARBA" id="ARBA00001946"/>
    </source>
</evidence>
<evidence type="ECO:0000256" key="8">
    <source>
        <dbReference type="ARBA" id="ARBA00022842"/>
    </source>
</evidence>
<dbReference type="Gene3D" id="3.40.1190.10">
    <property type="entry name" value="Mur-like, catalytic domain"/>
    <property type="match status" value="1"/>
</dbReference>
<evidence type="ECO:0000313" key="12">
    <source>
        <dbReference type="EMBL" id="SEQ50154.1"/>
    </source>
</evidence>
<evidence type="ECO:0000256" key="9">
    <source>
        <dbReference type="ARBA" id="ARBA00047493"/>
    </source>
</evidence>
<keyword evidence="7 10" id="KW-0067">ATP-binding</keyword>
<dbReference type="PANTHER" id="PTHR11136:SF0">
    <property type="entry name" value="DIHYDROFOLATE SYNTHETASE-RELATED"/>
    <property type="match status" value="1"/>
</dbReference>
<keyword evidence="13" id="KW-1185">Reference proteome</keyword>
<keyword evidence="6 10" id="KW-0547">Nucleotide-binding</keyword>
<feature type="domain" description="Mur ligase central" evidence="11">
    <location>
        <begin position="46"/>
        <end position="223"/>
    </location>
</feature>
<sequence length="439" mass="47135">MPSLEAMLAGLQSLHPRLIDLSLDRISGLLERLGRPQDRMPPAIHVAGTNGKGSTTAFLRAMLEASGARVHVYTSPHLVRFNERIRLGRAGGGRIVDDETLRDAIAEIERVNAGEPITFFEVTTALALHLYAEHPADYALIEVGLGGRFDATNVIDHPLASVITPVSYDHAEFLGDELTGIAAEKAGILKRGRPGIIGPQDEHAMAMIQLEADALRAPLFKHGEDWTSHRERGRLVYQDLDGLLDLPLPRLEGGHQIDNAGLAIATVRRAGLNLPLAAIERGLAEVEWPGRMQRLKSGPLVALAPPDSDVWLDGGHNPAAGIVLATAMAEMADRVPRPLVMITGMLTTKDPHGFFQPFADLARHVMTVPVPDSHAGFEPAQLAAVAMDAGVPARAYPNVRAAMLAIAENFKGEVAPRILICGSLYLAGLVLKENGPQPV</sequence>
<keyword evidence="8" id="KW-0460">Magnesium</keyword>
<dbReference type="SUPFAM" id="SSF53244">
    <property type="entry name" value="MurD-like peptide ligases, peptide-binding domain"/>
    <property type="match status" value="1"/>
</dbReference>
<evidence type="ECO:0000256" key="4">
    <source>
        <dbReference type="ARBA" id="ARBA00022598"/>
    </source>
</evidence>
<keyword evidence="4 10" id="KW-0436">Ligase</keyword>
<evidence type="ECO:0000259" key="11">
    <source>
        <dbReference type="Pfam" id="PF08245"/>
    </source>
</evidence>
<dbReference type="AlphaFoldDB" id="A0A1H9GJC6"/>
<dbReference type="InterPro" id="IPR036615">
    <property type="entry name" value="Mur_ligase_C_dom_sf"/>
</dbReference>
<dbReference type="GO" id="GO:0046654">
    <property type="term" value="P:tetrahydrofolate biosynthetic process"/>
    <property type="evidence" value="ECO:0007669"/>
    <property type="project" value="UniProtKB-UniPathway"/>
</dbReference>
<dbReference type="SUPFAM" id="SSF53623">
    <property type="entry name" value="MurD-like peptide ligases, catalytic domain"/>
    <property type="match status" value="1"/>
</dbReference>
<dbReference type="InterPro" id="IPR013221">
    <property type="entry name" value="Mur_ligase_cen"/>
</dbReference>
<dbReference type="STRING" id="1855383.SAMN05216548_10557"/>
<dbReference type="Gene3D" id="3.90.190.20">
    <property type="entry name" value="Mur ligase, C-terminal domain"/>
    <property type="match status" value="1"/>
</dbReference>